<dbReference type="AlphaFoldDB" id="A0A431TJF4"/>
<reference evidence="1 2" key="1">
    <citation type="submission" date="2018-12" db="EMBL/GenBank/DDBJ databases">
        <title>The genome of Variovorax gossypii DSM 100435.</title>
        <authorList>
            <person name="Gao J."/>
            <person name="Sun J."/>
        </authorList>
    </citation>
    <scope>NUCLEOTIDE SEQUENCE [LARGE SCALE GENOMIC DNA]</scope>
    <source>
        <strain evidence="1 2">DSM 100435</strain>
    </source>
</reference>
<dbReference type="OrthoDB" id="8856221at2"/>
<protein>
    <submittedName>
        <fullName evidence="1">Uncharacterized protein</fullName>
    </submittedName>
</protein>
<gene>
    <name evidence="1" type="ORF">EJP69_15875</name>
</gene>
<name>A0A431TJF4_9BURK</name>
<organism evidence="1 2">
    <name type="scientific">Variovorax gossypii</name>
    <dbReference type="NCBI Taxonomy" id="1679495"/>
    <lineage>
        <taxon>Bacteria</taxon>
        <taxon>Pseudomonadati</taxon>
        <taxon>Pseudomonadota</taxon>
        <taxon>Betaproteobacteria</taxon>
        <taxon>Burkholderiales</taxon>
        <taxon>Comamonadaceae</taxon>
        <taxon>Variovorax</taxon>
    </lineage>
</organism>
<proteinExistence type="predicted"/>
<keyword evidence="2" id="KW-1185">Reference proteome</keyword>
<evidence type="ECO:0000313" key="2">
    <source>
        <dbReference type="Proteomes" id="UP000267418"/>
    </source>
</evidence>
<comment type="caution">
    <text evidence="1">The sequence shown here is derived from an EMBL/GenBank/DDBJ whole genome shotgun (WGS) entry which is preliminary data.</text>
</comment>
<accession>A0A431TJF4</accession>
<dbReference type="RefSeq" id="WP_126471353.1">
    <property type="nucleotide sequence ID" value="NZ_RXOE01000003.1"/>
</dbReference>
<dbReference type="EMBL" id="RXOE01000003">
    <property type="protein sequence ID" value="RTQ33845.1"/>
    <property type="molecule type" value="Genomic_DNA"/>
</dbReference>
<dbReference type="Proteomes" id="UP000267418">
    <property type="component" value="Unassembled WGS sequence"/>
</dbReference>
<sequence>MATPSRAAAEAILRKAGRGCHLEMNGTGGAFHSSAVSAPTKWPEASVGIEADGLVICLHANSDFARQVFGRIVQLAAGEGVVTVEEL</sequence>
<evidence type="ECO:0000313" key="1">
    <source>
        <dbReference type="EMBL" id="RTQ33845.1"/>
    </source>
</evidence>